<proteinExistence type="inferred from homology"/>
<dbReference type="GO" id="GO:0055085">
    <property type="term" value="P:transmembrane transport"/>
    <property type="evidence" value="ECO:0007669"/>
    <property type="project" value="InterPro"/>
</dbReference>
<feature type="transmembrane region" description="Helical" evidence="7">
    <location>
        <begin position="274"/>
        <end position="295"/>
    </location>
</feature>
<dbReference type="STRING" id="134849.SAMN05443668_103620"/>
<dbReference type="Gene3D" id="1.10.3720.10">
    <property type="entry name" value="MetI-like"/>
    <property type="match status" value="1"/>
</dbReference>
<comment type="subcellular location">
    <subcellularLocation>
        <location evidence="1 7">Cell membrane</location>
        <topology evidence="1 7">Multi-pass membrane protein</topology>
    </subcellularLocation>
</comment>
<keyword evidence="5 7" id="KW-1133">Transmembrane helix</keyword>
<evidence type="ECO:0000256" key="8">
    <source>
        <dbReference type="SAM" id="MobiDB-lite"/>
    </source>
</evidence>
<feature type="region of interest" description="Disordered" evidence="8">
    <location>
        <begin position="1"/>
        <end position="23"/>
    </location>
</feature>
<feature type="transmembrane region" description="Helical" evidence="7">
    <location>
        <begin position="34"/>
        <end position="62"/>
    </location>
</feature>
<reference evidence="10 11" key="1">
    <citation type="submission" date="2016-11" db="EMBL/GenBank/DDBJ databases">
        <authorList>
            <person name="Jaros S."/>
            <person name="Januszkiewicz K."/>
            <person name="Wedrychowicz H."/>
        </authorList>
    </citation>
    <scope>NUCLEOTIDE SEQUENCE [LARGE SCALE GENOMIC DNA]</scope>
    <source>
        <strain evidence="10 11">DSM 46144</strain>
    </source>
</reference>
<keyword evidence="6 7" id="KW-0472">Membrane</keyword>
<dbReference type="Pfam" id="PF00528">
    <property type="entry name" value="BPD_transp_1"/>
    <property type="match status" value="1"/>
</dbReference>
<dbReference type="RefSeq" id="WP_073256808.1">
    <property type="nucleotide sequence ID" value="NZ_FRCS01000003.1"/>
</dbReference>
<dbReference type="Proteomes" id="UP000184440">
    <property type="component" value="Unassembled WGS sequence"/>
</dbReference>
<keyword evidence="11" id="KW-1185">Reference proteome</keyword>
<evidence type="ECO:0000259" key="9">
    <source>
        <dbReference type="PROSITE" id="PS50928"/>
    </source>
</evidence>
<dbReference type="PANTHER" id="PTHR43386">
    <property type="entry name" value="OLIGOPEPTIDE TRANSPORT SYSTEM PERMEASE PROTEIN APPC"/>
    <property type="match status" value="1"/>
</dbReference>
<evidence type="ECO:0000313" key="11">
    <source>
        <dbReference type="Proteomes" id="UP000184440"/>
    </source>
</evidence>
<feature type="domain" description="ABC transmembrane type-1" evidence="9">
    <location>
        <begin position="105"/>
        <end position="291"/>
    </location>
</feature>
<evidence type="ECO:0000313" key="10">
    <source>
        <dbReference type="EMBL" id="SHN20086.1"/>
    </source>
</evidence>
<protein>
    <submittedName>
        <fullName evidence="10">Peptide/nickel transport system permease protein</fullName>
    </submittedName>
</protein>
<dbReference type="InterPro" id="IPR025966">
    <property type="entry name" value="OppC_N"/>
</dbReference>
<evidence type="ECO:0000256" key="5">
    <source>
        <dbReference type="ARBA" id="ARBA00022989"/>
    </source>
</evidence>
<dbReference type="InterPro" id="IPR050366">
    <property type="entry name" value="BP-dependent_transpt_permease"/>
</dbReference>
<evidence type="ECO:0000256" key="1">
    <source>
        <dbReference type="ARBA" id="ARBA00004651"/>
    </source>
</evidence>
<dbReference type="SUPFAM" id="SSF161098">
    <property type="entry name" value="MetI-like"/>
    <property type="match status" value="1"/>
</dbReference>
<evidence type="ECO:0000256" key="3">
    <source>
        <dbReference type="ARBA" id="ARBA00022475"/>
    </source>
</evidence>
<sequence length="302" mass="31391">MTVSPERNLLPAGKPTSAPPAPARRAWLSPVHRLASLGWASGIAGTLCVAVVLVAVFAPWLAPHDPNAIDPLNALAPYSAEHLLGTDDLGRDLLSRLIVGSRSSLAGPLLVVVASGFAGTAIAVSAAWFGGWFDALVSRLLDILFAFPGLVLAITVVAVFGTGFVAPVVALSVAFVPLVARVMRAAALRERSLPYIEALRVQGFSGWHICVRHLIPNLAPLLFVQAAIGFGYAMLDLASISFLGLGLQPPAADWGLMIANGQPSILAGSPQQSIFAAVAVVVTVVSFTVVAERLATRFGGAR</sequence>
<dbReference type="Pfam" id="PF12911">
    <property type="entry name" value="OppC_N"/>
    <property type="match status" value="1"/>
</dbReference>
<evidence type="ECO:0000256" key="7">
    <source>
        <dbReference type="RuleBase" id="RU363032"/>
    </source>
</evidence>
<dbReference type="PANTHER" id="PTHR43386:SF25">
    <property type="entry name" value="PEPTIDE ABC TRANSPORTER PERMEASE PROTEIN"/>
    <property type="match status" value="1"/>
</dbReference>
<comment type="similarity">
    <text evidence="7">Belongs to the binding-protein-dependent transport system permease family.</text>
</comment>
<dbReference type="InterPro" id="IPR000515">
    <property type="entry name" value="MetI-like"/>
</dbReference>
<evidence type="ECO:0000256" key="4">
    <source>
        <dbReference type="ARBA" id="ARBA00022692"/>
    </source>
</evidence>
<evidence type="ECO:0000256" key="2">
    <source>
        <dbReference type="ARBA" id="ARBA00022448"/>
    </source>
</evidence>
<dbReference type="AlphaFoldDB" id="A0A1M7PS43"/>
<gene>
    <name evidence="10" type="ORF">SAMN05443668_103620</name>
</gene>
<feature type="transmembrane region" description="Helical" evidence="7">
    <location>
        <begin position="221"/>
        <end position="247"/>
    </location>
</feature>
<dbReference type="GO" id="GO:0005886">
    <property type="term" value="C:plasma membrane"/>
    <property type="evidence" value="ECO:0007669"/>
    <property type="project" value="UniProtKB-SubCell"/>
</dbReference>
<evidence type="ECO:0000256" key="6">
    <source>
        <dbReference type="ARBA" id="ARBA00023136"/>
    </source>
</evidence>
<feature type="transmembrane region" description="Helical" evidence="7">
    <location>
        <begin position="105"/>
        <end position="128"/>
    </location>
</feature>
<keyword evidence="3" id="KW-1003">Cell membrane</keyword>
<dbReference type="CDD" id="cd06261">
    <property type="entry name" value="TM_PBP2"/>
    <property type="match status" value="1"/>
</dbReference>
<feature type="transmembrane region" description="Helical" evidence="7">
    <location>
        <begin position="140"/>
        <end position="158"/>
    </location>
</feature>
<organism evidence="10 11">
    <name type="scientific">Cryptosporangium aurantiacum</name>
    <dbReference type="NCBI Taxonomy" id="134849"/>
    <lineage>
        <taxon>Bacteria</taxon>
        <taxon>Bacillati</taxon>
        <taxon>Actinomycetota</taxon>
        <taxon>Actinomycetes</taxon>
        <taxon>Cryptosporangiales</taxon>
        <taxon>Cryptosporangiaceae</taxon>
        <taxon>Cryptosporangium</taxon>
    </lineage>
</organism>
<keyword evidence="2 7" id="KW-0813">Transport</keyword>
<keyword evidence="4 7" id="KW-0812">Transmembrane</keyword>
<dbReference type="PROSITE" id="PS50928">
    <property type="entry name" value="ABC_TM1"/>
    <property type="match status" value="1"/>
</dbReference>
<dbReference type="OrthoDB" id="9812701at2"/>
<dbReference type="EMBL" id="FRCS01000003">
    <property type="protein sequence ID" value="SHN20086.1"/>
    <property type="molecule type" value="Genomic_DNA"/>
</dbReference>
<name>A0A1M7PS43_9ACTN</name>
<accession>A0A1M7PS43</accession>
<dbReference type="InterPro" id="IPR035906">
    <property type="entry name" value="MetI-like_sf"/>
</dbReference>